<dbReference type="InterPro" id="IPR036875">
    <property type="entry name" value="Znf_CCHC_sf"/>
</dbReference>
<dbReference type="Gene3D" id="4.10.60.10">
    <property type="entry name" value="Zinc finger, CCHC-type"/>
    <property type="match status" value="1"/>
</dbReference>
<feature type="domain" description="CCHC-type" evidence="4">
    <location>
        <begin position="206"/>
        <end position="220"/>
    </location>
</feature>
<keyword evidence="2" id="KW-0863">Zinc-finger</keyword>
<keyword evidence="1" id="KW-0507">mRNA processing</keyword>
<feature type="non-terminal residue" evidence="5">
    <location>
        <position position="220"/>
    </location>
</feature>
<dbReference type="AlphaFoldDB" id="A0A1B7MHS2"/>
<feature type="compositionally biased region" description="Basic residues" evidence="3">
    <location>
        <begin position="168"/>
        <end position="177"/>
    </location>
</feature>
<gene>
    <name evidence="5" type="ORF">K503DRAFT_663660</name>
</gene>
<sequence length="220" mass="24435">TRYLTINAHIYTTDEMKIIFALSFMQEGLAESWVDDYSAAAVQPTTGGGVTGYGTFTDFISKVTKKFGPSNITATAYLDATKLNQADCKSLVVDYISKFKRATGRASITSHEPFRFFFLRGLNEGLCRKVAEVATTSNTGFIEATHVKQATYEELKTIRGFSGGNSGTKKKRSGKPRYHSDRDPDAMDVNRMSPEENAHHRKRGLCFNCHEPGHVSRNCP</sequence>
<dbReference type="OrthoDB" id="2692126at2759"/>
<dbReference type="EMBL" id="KV449104">
    <property type="protein sequence ID" value="OAX32144.1"/>
    <property type="molecule type" value="Genomic_DNA"/>
</dbReference>
<feature type="non-terminal residue" evidence="5">
    <location>
        <position position="1"/>
    </location>
</feature>
<evidence type="ECO:0000313" key="6">
    <source>
        <dbReference type="Proteomes" id="UP000092154"/>
    </source>
</evidence>
<accession>A0A1B7MHS2</accession>
<dbReference type="InterPro" id="IPR001878">
    <property type="entry name" value="Znf_CCHC"/>
</dbReference>
<protein>
    <recommendedName>
        <fullName evidence="4">CCHC-type domain-containing protein</fullName>
    </recommendedName>
</protein>
<dbReference type="Pfam" id="PF00098">
    <property type="entry name" value="zf-CCHC"/>
    <property type="match status" value="1"/>
</dbReference>
<dbReference type="GO" id="GO:0003676">
    <property type="term" value="F:nucleic acid binding"/>
    <property type="evidence" value="ECO:0007669"/>
    <property type="project" value="InterPro"/>
</dbReference>
<dbReference type="InParanoid" id="A0A1B7MHS2"/>
<feature type="region of interest" description="Disordered" evidence="3">
    <location>
        <begin position="159"/>
        <end position="197"/>
    </location>
</feature>
<evidence type="ECO:0000313" key="5">
    <source>
        <dbReference type="EMBL" id="OAX32144.1"/>
    </source>
</evidence>
<reference evidence="5 6" key="1">
    <citation type="submission" date="2016-06" db="EMBL/GenBank/DDBJ databases">
        <title>Comparative genomics of the ectomycorrhizal sister species Rhizopogon vinicolor and Rhizopogon vesiculosus (Basidiomycota: Boletales) reveals a divergence of the mating type B locus.</title>
        <authorList>
            <consortium name="DOE Joint Genome Institute"/>
            <person name="Mujic A.B."/>
            <person name="Kuo A."/>
            <person name="Tritt A."/>
            <person name="Lipzen A."/>
            <person name="Chen C."/>
            <person name="Johnson J."/>
            <person name="Sharma A."/>
            <person name="Barry K."/>
            <person name="Grigoriev I.V."/>
            <person name="Spatafora J.W."/>
        </authorList>
    </citation>
    <scope>NUCLEOTIDE SEQUENCE [LARGE SCALE GENOMIC DNA]</scope>
    <source>
        <strain evidence="5 6">AM-OR11-026</strain>
    </source>
</reference>
<dbReference type="GO" id="GO:0008270">
    <property type="term" value="F:zinc ion binding"/>
    <property type="evidence" value="ECO:0007669"/>
    <property type="project" value="UniProtKB-KW"/>
</dbReference>
<keyword evidence="6" id="KW-1185">Reference proteome</keyword>
<organism evidence="5 6">
    <name type="scientific">Rhizopogon vinicolor AM-OR11-026</name>
    <dbReference type="NCBI Taxonomy" id="1314800"/>
    <lineage>
        <taxon>Eukaryota</taxon>
        <taxon>Fungi</taxon>
        <taxon>Dikarya</taxon>
        <taxon>Basidiomycota</taxon>
        <taxon>Agaricomycotina</taxon>
        <taxon>Agaricomycetes</taxon>
        <taxon>Agaricomycetidae</taxon>
        <taxon>Boletales</taxon>
        <taxon>Suillineae</taxon>
        <taxon>Rhizopogonaceae</taxon>
        <taxon>Rhizopogon</taxon>
    </lineage>
</organism>
<evidence type="ECO:0000256" key="1">
    <source>
        <dbReference type="ARBA" id="ARBA00022664"/>
    </source>
</evidence>
<proteinExistence type="predicted"/>
<name>A0A1B7MHS2_9AGAM</name>
<dbReference type="STRING" id="1314800.A0A1B7MHS2"/>
<dbReference type="GO" id="GO:0006397">
    <property type="term" value="P:mRNA processing"/>
    <property type="evidence" value="ECO:0007669"/>
    <property type="project" value="UniProtKB-KW"/>
</dbReference>
<evidence type="ECO:0000256" key="3">
    <source>
        <dbReference type="SAM" id="MobiDB-lite"/>
    </source>
</evidence>
<dbReference type="PROSITE" id="PS50158">
    <property type="entry name" value="ZF_CCHC"/>
    <property type="match status" value="1"/>
</dbReference>
<evidence type="ECO:0000256" key="2">
    <source>
        <dbReference type="PROSITE-ProRule" id="PRU00047"/>
    </source>
</evidence>
<evidence type="ECO:0000259" key="4">
    <source>
        <dbReference type="PROSITE" id="PS50158"/>
    </source>
</evidence>
<keyword evidence="2" id="KW-0479">Metal-binding</keyword>
<dbReference type="SUPFAM" id="SSF57756">
    <property type="entry name" value="Retrovirus zinc finger-like domains"/>
    <property type="match status" value="1"/>
</dbReference>
<dbReference type="Proteomes" id="UP000092154">
    <property type="component" value="Unassembled WGS sequence"/>
</dbReference>
<keyword evidence="2" id="KW-0862">Zinc</keyword>